<feature type="region of interest" description="Disordered" evidence="1">
    <location>
        <begin position="98"/>
        <end position="122"/>
    </location>
</feature>
<organism evidence="2 4">
    <name type="scientific">Didymodactylos carnosus</name>
    <dbReference type="NCBI Taxonomy" id="1234261"/>
    <lineage>
        <taxon>Eukaryota</taxon>
        <taxon>Metazoa</taxon>
        <taxon>Spiralia</taxon>
        <taxon>Gnathifera</taxon>
        <taxon>Rotifera</taxon>
        <taxon>Eurotatoria</taxon>
        <taxon>Bdelloidea</taxon>
        <taxon>Philodinida</taxon>
        <taxon>Philodinidae</taxon>
        <taxon>Didymodactylos</taxon>
    </lineage>
</organism>
<accession>A0A815EVJ3</accession>
<sequence>MSSSALQNTERGARYGSTYLSAIRSRTATFKSRPIFTFESVCTDHSTYPESASPEQATSKELFTYDNQQLRPELRQSTTHTSAIASVVSTFDSAQHERVSYHPSLSESESDKVQSTRPIQHTEMSYLRDSESGSLEQPKLRELQHLSGIGPRVTANQYTNINEQSFQLNLLSGKCKYVTNPNPNPSDLGVLGLDETDRKAICLNVDIGISVNENIIENYDDACSCISRITSIQDNNIYFITSSSLGKFVIPIIHQEKQVEYIYIYCQNVFDYETALKFSKQYTKIREIFINKNELITKLKSDLKYLKILLPVEGHLLRNYSQSLHAFFDLYNDNTLRSENVQVIHLDTSLHPKTMTPVNKFINLKSFSHVDKCIEFINNQKQNLFVILNNTSDISIIHKLLQIKYIYLLVDNNTKMESSQLLKKYFKIRQTFTAIDDLLQQL</sequence>
<protein>
    <submittedName>
        <fullName evidence="2">Uncharacterized protein</fullName>
    </submittedName>
</protein>
<gene>
    <name evidence="2" type="ORF">GPM918_LOCUS29271</name>
    <name evidence="3" type="ORF">SRO942_LOCUS29837</name>
</gene>
<dbReference type="Proteomes" id="UP000681722">
    <property type="component" value="Unassembled WGS sequence"/>
</dbReference>
<dbReference type="AlphaFoldDB" id="A0A815EVJ3"/>
<keyword evidence="4" id="KW-1185">Reference proteome</keyword>
<comment type="caution">
    <text evidence="2">The sequence shown here is derived from an EMBL/GenBank/DDBJ whole genome shotgun (WGS) entry which is preliminary data.</text>
</comment>
<reference evidence="2" key="1">
    <citation type="submission" date="2021-02" db="EMBL/GenBank/DDBJ databases">
        <authorList>
            <person name="Nowell W R."/>
        </authorList>
    </citation>
    <scope>NUCLEOTIDE SEQUENCE</scope>
</reference>
<evidence type="ECO:0000313" key="4">
    <source>
        <dbReference type="Proteomes" id="UP000663829"/>
    </source>
</evidence>
<dbReference type="EMBL" id="CAJOBC010045519">
    <property type="protein sequence ID" value="CAF4159108.1"/>
    <property type="molecule type" value="Genomic_DNA"/>
</dbReference>
<dbReference type="Proteomes" id="UP000663829">
    <property type="component" value="Unassembled WGS sequence"/>
</dbReference>
<evidence type="ECO:0000313" key="2">
    <source>
        <dbReference type="EMBL" id="CAF1316730.1"/>
    </source>
</evidence>
<dbReference type="EMBL" id="CAJNOQ010013210">
    <property type="protein sequence ID" value="CAF1316730.1"/>
    <property type="molecule type" value="Genomic_DNA"/>
</dbReference>
<name>A0A815EVJ3_9BILA</name>
<evidence type="ECO:0000256" key="1">
    <source>
        <dbReference type="SAM" id="MobiDB-lite"/>
    </source>
</evidence>
<evidence type="ECO:0000313" key="3">
    <source>
        <dbReference type="EMBL" id="CAF4159108.1"/>
    </source>
</evidence>
<proteinExistence type="predicted"/>
<feature type="non-terminal residue" evidence="2">
    <location>
        <position position="1"/>
    </location>
</feature>